<dbReference type="Proteomes" id="UP000759537">
    <property type="component" value="Unassembled WGS sequence"/>
</dbReference>
<feature type="chain" id="PRO_5040433970" evidence="1">
    <location>
        <begin position="16"/>
        <end position="137"/>
    </location>
</feature>
<dbReference type="AlphaFoldDB" id="A0A9P5JU44"/>
<keyword evidence="3" id="KW-1185">Reference proteome</keyword>
<accession>A0A9P5JU44</accession>
<sequence length="137" mass="15332">MLVMLGMILTSTVLCSEVVLSGMGDSVMATRRRKAVWQEESKVKEFAFHLSLAIGAFGGDGTGRVWMTVVKVAEKDPDVSVFVFVVPIVTLTVQRLDPCMVWRLSSNTLSIHVQYSQVQLLKRLQMEKEITLFLLRG</sequence>
<dbReference type="EMBL" id="WHVB01000098">
    <property type="protein sequence ID" value="KAF8462219.1"/>
    <property type="molecule type" value="Genomic_DNA"/>
</dbReference>
<protein>
    <submittedName>
        <fullName evidence="2">Uncharacterized protein</fullName>
    </submittedName>
</protein>
<reference evidence="2" key="2">
    <citation type="journal article" date="2020" name="Nat. Commun.">
        <title>Large-scale genome sequencing of mycorrhizal fungi provides insights into the early evolution of symbiotic traits.</title>
        <authorList>
            <person name="Miyauchi S."/>
            <person name="Kiss E."/>
            <person name="Kuo A."/>
            <person name="Drula E."/>
            <person name="Kohler A."/>
            <person name="Sanchez-Garcia M."/>
            <person name="Morin E."/>
            <person name="Andreopoulos B."/>
            <person name="Barry K.W."/>
            <person name="Bonito G."/>
            <person name="Buee M."/>
            <person name="Carver A."/>
            <person name="Chen C."/>
            <person name="Cichocki N."/>
            <person name="Clum A."/>
            <person name="Culley D."/>
            <person name="Crous P.W."/>
            <person name="Fauchery L."/>
            <person name="Girlanda M."/>
            <person name="Hayes R.D."/>
            <person name="Keri Z."/>
            <person name="LaButti K."/>
            <person name="Lipzen A."/>
            <person name="Lombard V."/>
            <person name="Magnuson J."/>
            <person name="Maillard F."/>
            <person name="Murat C."/>
            <person name="Nolan M."/>
            <person name="Ohm R.A."/>
            <person name="Pangilinan J."/>
            <person name="Pereira M.F."/>
            <person name="Perotto S."/>
            <person name="Peter M."/>
            <person name="Pfister S."/>
            <person name="Riley R."/>
            <person name="Sitrit Y."/>
            <person name="Stielow J.B."/>
            <person name="Szollosi G."/>
            <person name="Zifcakova L."/>
            <person name="Stursova M."/>
            <person name="Spatafora J.W."/>
            <person name="Tedersoo L."/>
            <person name="Vaario L.M."/>
            <person name="Yamada A."/>
            <person name="Yan M."/>
            <person name="Wang P."/>
            <person name="Xu J."/>
            <person name="Bruns T."/>
            <person name="Baldrian P."/>
            <person name="Vilgalys R."/>
            <person name="Dunand C."/>
            <person name="Henrissat B."/>
            <person name="Grigoriev I.V."/>
            <person name="Hibbett D."/>
            <person name="Nagy L.G."/>
            <person name="Martin F.M."/>
        </authorList>
    </citation>
    <scope>NUCLEOTIDE SEQUENCE</scope>
    <source>
        <strain evidence="2">Prilba</strain>
    </source>
</reference>
<evidence type="ECO:0000313" key="3">
    <source>
        <dbReference type="Proteomes" id="UP000759537"/>
    </source>
</evidence>
<comment type="caution">
    <text evidence="2">The sequence shown here is derived from an EMBL/GenBank/DDBJ whole genome shotgun (WGS) entry which is preliminary data.</text>
</comment>
<reference evidence="2" key="1">
    <citation type="submission" date="2019-10" db="EMBL/GenBank/DDBJ databases">
        <authorList>
            <consortium name="DOE Joint Genome Institute"/>
            <person name="Kuo A."/>
            <person name="Miyauchi S."/>
            <person name="Kiss E."/>
            <person name="Drula E."/>
            <person name="Kohler A."/>
            <person name="Sanchez-Garcia M."/>
            <person name="Andreopoulos B."/>
            <person name="Barry K.W."/>
            <person name="Bonito G."/>
            <person name="Buee M."/>
            <person name="Carver A."/>
            <person name="Chen C."/>
            <person name="Cichocki N."/>
            <person name="Clum A."/>
            <person name="Culley D."/>
            <person name="Crous P.W."/>
            <person name="Fauchery L."/>
            <person name="Girlanda M."/>
            <person name="Hayes R."/>
            <person name="Keri Z."/>
            <person name="LaButti K."/>
            <person name="Lipzen A."/>
            <person name="Lombard V."/>
            <person name="Magnuson J."/>
            <person name="Maillard F."/>
            <person name="Morin E."/>
            <person name="Murat C."/>
            <person name="Nolan M."/>
            <person name="Ohm R."/>
            <person name="Pangilinan J."/>
            <person name="Pereira M."/>
            <person name="Perotto S."/>
            <person name="Peter M."/>
            <person name="Riley R."/>
            <person name="Sitrit Y."/>
            <person name="Stielow B."/>
            <person name="Szollosi G."/>
            <person name="Zifcakova L."/>
            <person name="Stursova M."/>
            <person name="Spatafora J.W."/>
            <person name="Tedersoo L."/>
            <person name="Vaario L.-M."/>
            <person name="Yamada A."/>
            <person name="Yan M."/>
            <person name="Wang P."/>
            <person name="Xu J."/>
            <person name="Bruns T."/>
            <person name="Baldrian P."/>
            <person name="Vilgalys R."/>
            <person name="Henrissat B."/>
            <person name="Grigoriev I.V."/>
            <person name="Hibbett D."/>
            <person name="Nagy L.G."/>
            <person name="Martin F.M."/>
        </authorList>
    </citation>
    <scope>NUCLEOTIDE SEQUENCE</scope>
    <source>
        <strain evidence="2">Prilba</strain>
    </source>
</reference>
<gene>
    <name evidence="2" type="ORF">DFH94DRAFT_659289</name>
</gene>
<evidence type="ECO:0000256" key="1">
    <source>
        <dbReference type="SAM" id="SignalP"/>
    </source>
</evidence>
<name>A0A9P5JU44_9AGAM</name>
<organism evidence="2 3">
    <name type="scientific">Russula ochroleuca</name>
    <dbReference type="NCBI Taxonomy" id="152965"/>
    <lineage>
        <taxon>Eukaryota</taxon>
        <taxon>Fungi</taxon>
        <taxon>Dikarya</taxon>
        <taxon>Basidiomycota</taxon>
        <taxon>Agaricomycotina</taxon>
        <taxon>Agaricomycetes</taxon>
        <taxon>Russulales</taxon>
        <taxon>Russulaceae</taxon>
        <taxon>Russula</taxon>
    </lineage>
</organism>
<feature type="signal peptide" evidence="1">
    <location>
        <begin position="1"/>
        <end position="15"/>
    </location>
</feature>
<feature type="non-terminal residue" evidence="2">
    <location>
        <position position="137"/>
    </location>
</feature>
<keyword evidence="1" id="KW-0732">Signal</keyword>
<proteinExistence type="predicted"/>
<evidence type="ECO:0000313" key="2">
    <source>
        <dbReference type="EMBL" id="KAF8462219.1"/>
    </source>
</evidence>